<accession>Q9X760</accession>
<sequence>MKRMRWSRWALGLLAVVLMAGVQAQSGASATSVGVRAAVAAADPALVELGRRLYRQGLAADGQPLVALRGSGLPASGEAVACVNCHRNSGLGAVEGNNVVPPITGRYLFELDGHAVVQQNIRGVKAFNQRHEPYDETSVALALRGGRHVSGRELDPLMPRYQIDDASLKALLAYLRQLSATRSPGVQDKSLRLATVITPEVDAERRRVFIDTVSAAVRQKNGTVVHGGRSMASAAEMLLRTERRWEHEFWELSGPSETWAEQLQARYAQTPVFALLSGLGGAQWAPVHQFCERQALPCWFPSVDQPPPESETDHYSVYFSRGLWLEADVLLQRWRQAGKQAPHRVLLVQGHPAQAPVFDGLQTSLVDSGIRVERLRADAADPAPLRAALRGLKRGDAAVLWLRPTQVEPLAESLHDLAAGPAGGARLVWSDTLLRSQPPALPAPWLAASEVVSPYLPSAQRDAALSYFRQWLQINRLPVVDEVLQSEAYFALTFFNDMQVEMLDNLHRDYLLDRAEAMLTQREASRAEDESREQTAVAVNRGMRAGMNGQVIQRRLATRPLPGRMPRMPQVQAPSDAEAAAIPGMTQRAEGTTVYPRLSLAPGQRHAAKGAQVLRYEPATSADAAPRVQVVSDWFIP</sequence>
<dbReference type="GO" id="GO:0020037">
    <property type="term" value="F:heme binding"/>
    <property type="evidence" value="ECO:0007669"/>
    <property type="project" value="InterPro"/>
</dbReference>
<reference evidence="7" key="1">
    <citation type="journal article" date="1997" name="Geomicrobiol. J.">
        <title>Identification and Molecular Analysis of the Leptothrix discophora SS-1 mofA Gene, a Gene Putatively Encoding a Manganese Oxidizing Protein with Copper Domains.</title>
        <authorList>
            <person name="Corstjens P.L.A.M."/>
            <person name="de Vrind J.P.M."/>
            <person name="Goosen T."/>
            <person name="de Vrind-de Jong E.W."/>
        </authorList>
    </citation>
    <scope>NUCLEOTIDE SEQUENCE</scope>
    <source>
        <strain evidence="7">SS-1</strain>
    </source>
</reference>
<dbReference type="SUPFAM" id="SSF53822">
    <property type="entry name" value="Periplasmic binding protein-like I"/>
    <property type="match status" value="1"/>
</dbReference>
<feature type="signal peptide" evidence="5">
    <location>
        <begin position="1"/>
        <end position="24"/>
    </location>
</feature>
<dbReference type="EMBL" id="Z25774">
    <property type="protein sequence ID" value="CAB41681.2"/>
    <property type="molecule type" value="Genomic_DNA"/>
</dbReference>
<evidence type="ECO:0000256" key="2">
    <source>
        <dbReference type="ARBA" id="ARBA00022723"/>
    </source>
</evidence>
<reference evidence="7" key="2">
    <citation type="submission" date="2010-04" db="EMBL/GenBank/DDBJ databases">
        <authorList>
            <person name="Corstjens P.L."/>
        </authorList>
    </citation>
    <scope>NUCLEOTIDE SEQUENCE</scope>
    <source>
        <strain evidence="7">SS-1</strain>
    </source>
</reference>
<keyword evidence="1 4" id="KW-0349">Heme</keyword>
<evidence type="ECO:0000256" key="4">
    <source>
        <dbReference type="PROSITE-ProRule" id="PRU00433"/>
    </source>
</evidence>
<evidence type="ECO:0000256" key="1">
    <source>
        <dbReference type="ARBA" id="ARBA00022617"/>
    </source>
</evidence>
<keyword evidence="3 4" id="KW-0408">Iron</keyword>
<organism evidence="7">
    <name type="scientific">Leptothrix discophora</name>
    <dbReference type="NCBI Taxonomy" id="89"/>
    <lineage>
        <taxon>Bacteria</taxon>
        <taxon>Pseudomonadati</taxon>
        <taxon>Pseudomonadota</taxon>
        <taxon>Betaproteobacteria</taxon>
        <taxon>Burkholderiales</taxon>
        <taxon>Sphaerotilaceae</taxon>
        <taxon>Leptothrix</taxon>
    </lineage>
</organism>
<dbReference type="GO" id="GO:0009055">
    <property type="term" value="F:electron transfer activity"/>
    <property type="evidence" value="ECO:0007669"/>
    <property type="project" value="InterPro"/>
</dbReference>
<feature type="chain" id="PRO_5004336116" evidence="5">
    <location>
        <begin position="25"/>
        <end position="637"/>
    </location>
</feature>
<proteinExistence type="predicted"/>
<dbReference type="GO" id="GO:0046872">
    <property type="term" value="F:metal ion binding"/>
    <property type="evidence" value="ECO:0007669"/>
    <property type="project" value="UniProtKB-KW"/>
</dbReference>
<dbReference type="InterPro" id="IPR009056">
    <property type="entry name" value="Cyt_c-like_dom"/>
</dbReference>
<evidence type="ECO:0000256" key="3">
    <source>
        <dbReference type="ARBA" id="ARBA00023004"/>
    </source>
</evidence>
<evidence type="ECO:0000313" key="7">
    <source>
        <dbReference type="EMBL" id="CAB41681.2"/>
    </source>
</evidence>
<dbReference type="InterPro" id="IPR036909">
    <property type="entry name" value="Cyt_c-like_dom_sf"/>
</dbReference>
<keyword evidence="2 4" id="KW-0479">Metal-binding</keyword>
<keyword evidence="5" id="KW-0732">Signal</keyword>
<dbReference type="PROSITE" id="PS51007">
    <property type="entry name" value="CYTC"/>
    <property type="match status" value="1"/>
</dbReference>
<evidence type="ECO:0000256" key="5">
    <source>
        <dbReference type="SAM" id="SignalP"/>
    </source>
</evidence>
<dbReference type="SUPFAM" id="SSF46626">
    <property type="entry name" value="Cytochrome c"/>
    <property type="match status" value="1"/>
</dbReference>
<protein>
    <submittedName>
        <fullName evidence="7">MofC protein</fullName>
    </submittedName>
</protein>
<dbReference type="AlphaFoldDB" id="Q9X760"/>
<gene>
    <name evidence="7" type="primary">mofC</name>
</gene>
<name>Q9X760_LEPDI</name>
<dbReference type="Gene3D" id="1.10.760.10">
    <property type="entry name" value="Cytochrome c-like domain"/>
    <property type="match status" value="1"/>
</dbReference>
<feature type="domain" description="Cytochrome c" evidence="6">
    <location>
        <begin position="57"/>
        <end position="179"/>
    </location>
</feature>
<evidence type="ECO:0000259" key="6">
    <source>
        <dbReference type="PROSITE" id="PS51007"/>
    </source>
</evidence>
<dbReference type="InterPro" id="IPR028082">
    <property type="entry name" value="Peripla_BP_I"/>
</dbReference>